<feature type="compositionally biased region" description="Polar residues" evidence="1">
    <location>
        <begin position="462"/>
        <end position="497"/>
    </location>
</feature>
<name>A0A2U3EDR8_PURLI</name>
<accession>A0A2U3EDR8</accession>
<evidence type="ECO:0000313" key="2">
    <source>
        <dbReference type="EMBL" id="PWI72658.1"/>
    </source>
</evidence>
<dbReference type="Proteomes" id="UP000245956">
    <property type="component" value="Unassembled WGS sequence"/>
</dbReference>
<feature type="compositionally biased region" description="Basic and acidic residues" evidence="1">
    <location>
        <begin position="175"/>
        <end position="192"/>
    </location>
</feature>
<dbReference type="AlphaFoldDB" id="A0A2U3EDR8"/>
<proteinExistence type="predicted"/>
<feature type="compositionally biased region" description="Polar residues" evidence="1">
    <location>
        <begin position="143"/>
        <end position="153"/>
    </location>
</feature>
<reference evidence="2 3" key="1">
    <citation type="journal article" date="2016" name="Front. Microbiol.">
        <title>Genome and transcriptome sequences reveal the specific parasitism of the nematophagous Purpureocillium lilacinum 36-1.</title>
        <authorList>
            <person name="Xie J."/>
            <person name="Li S."/>
            <person name="Mo C."/>
            <person name="Xiao X."/>
            <person name="Peng D."/>
            <person name="Wang G."/>
            <person name="Xiao Y."/>
        </authorList>
    </citation>
    <scope>NUCLEOTIDE SEQUENCE [LARGE SCALE GENOMIC DNA]</scope>
    <source>
        <strain evidence="2 3">36-1</strain>
    </source>
</reference>
<feature type="region of interest" description="Disordered" evidence="1">
    <location>
        <begin position="136"/>
        <end position="192"/>
    </location>
</feature>
<evidence type="ECO:0000313" key="3">
    <source>
        <dbReference type="Proteomes" id="UP000245956"/>
    </source>
</evidence>
<protein>
    <submittedName>
        <fullName evidence="2">Uncharacterized protein</fullName>
    </submittedName>
</protein>
<dbReference type="EMBL" id="LCWV01000005">
    <property type="protein sequence ID" value="PWI72658.1"/>
    <property type="molecule type" value="Genomic_DNA"/>
</dbReference>
<comment type="caution">
    <text evidence="2">The sequence shown here is derived from an EMBL/GenBank/DDBJ whole genome shotgun (WGS) entry which is preliminary data.</text>
</comment>
<evidence type="ECO:0000256" key="1">
    <source>
        <dbReference type="SAM" id="MobiDB-lite"/>
    </source>
</evidence>
<sequence length="680" mass="71788">MLAQDGRPGQLDSDWGVARRWLSCRTRSRKAEGTQPELVYQGLGRACAKDKDPATPEAEACQAGTGKERTATTLHAAWSRANISSGQAGEGSATLTFRYGPQCPHTTLTTLTSPHLAKVATCPGCVVTSKSRARNVASRGKNLFNQATAAQQKLRSRRPLEPSLHGSSRQTTRPIRKETGSRHPGQRTRERGSLVLPLRENVQKRRCRGLSMACTPSTNVPCSMVCRKLLVRNGLLRQIEGAWRHDGVRRTATPPLTNSNNATHEFRSANCVFACLHGRVRVRRFPLTSSGPHKGSLAGPPPMGQVDVDGAGPAGKRGYAMADLHGPCWLAGFQVSLRNSPRDPMASCCHAACNHAWCPKAMPLAPGVDPSTMPLSAPPTGTSTRTTLMGSGQCCPVPACQLVLDSLAGPLVGQSGAHVPSFLTSSSARHQLVSTACLQGPRAGVQVPCRTVQYSKGDGKMSRTSIQPGQPSMFQNEMRPGTQSEPATSQRKASPQRGSTGGGEGGGPHEDQPVSLTPPHCTGAGATSSVQAPLIEQLGNIVMGTRKCALVPVGSGRALRNMDHSGPEEGPLGDEAGVPLKGLPGGGALPIVCLPQSIATGPVPKVLLSSPRAGAWALALEAILCRRLSATPFTARGDGVVVLESYRRCVRGRLVLGDMLATHGHAVDDNGDDEGHWRRP</sequence>
<gene>
    <name evidence="2" type="ORF">PCL_09673</name>
</gene>
<organism evidence="2 3">
    <name type="scientific">Purpureocillium lilacinum</name>
    <name type="common">Paecilomyces lilacinus</name>
    <dbReference type="NCBI Taxonomy" id="33203"/>
    <lineage>
        <taxon>Eukaryota</taxon>
        <taxon>Fungi</taxon>
        <taxon>Dikarya</taxon>
        <taxon>Ascomycota</taxon>
        <taxon>Pezizomycotina</taxon>
        <taxon>Sordariomycetes</taxon>
        <taxon>Hypocreomycetidae</taxon>
        <taxon>Hypocreales</taxon>
        <taxon>Ophiocordycipitaceae</taxon>
        <taxon>Purpureocillium</taxon>
    </lineage>
</organism>
<feature type="region of interest" description="Disordered" evidence="1">
    <location>
        <begin position="455"/>
        <end position="525"/>
    </location>
</feature>